<dbReference type="SUPFAM" id="SSF56349">
    <property type="entry name" value="DNA breaking-rejoining enzymes"/>
    <property type="match status" value="1"/>
</dbReference>
<evidence type="ECO:0000256" key="2">
    <source>
        <dbReference type="ARBA" id="ARBA00023125"/>
    </source>
</evidence>
<protein>
    <submittedName>
        <fullName evidence="5">Site-specific recombinase XerD</fullName>
    </submittedName>
</protein>
<dbReference type="InterPro" id="IPR050090">
    <property type="entry name" value="Tyrosine_recombinase_XerCD"/>
</dbReference>
<sequence>MVIFLSIEQYDFFNKLLFFTFKQTLNVKKPTQLLPLFQRFIRDTETGKRLKKNGEKIKPQSIQNYKYVLNNLHNFSIESGFELRICDASKLTKREYTSEKNYWKKFYKKFTEYLYNNGCHDNYVGTNIKVIRTFFNYLKNDRDFFTGDFQRLFYVRTEDIEVLVLSPEQLKFLIHDTEFEESLSKGLKRIKDIFVFGCTTGLRFSDIFLLTNKNFEQQNNEWYLKIKSQKTKTFSFIKLPSYAVVIFLKHKSRSNKQPLFQPISLFNFNKHIKKIGEKAGFDTPIEFTREIRGKTLKKHKNKQTLFYQKMSSHMMRRTAITTLLILGMPEHLVRKISGHSQSSNSFNRYVHYAQAYMDREIDKVHSKLENY</sequence>
<gene>
    <name evidence="5" type="ORF">DFQ05_2220</name>
</gene>
<accession>A0A4R1KJL8</accession>
<feature type="domain" description="Tyr recombinase" evidence="4">
    <location>
        <begin position="160"/>
        <end position="362"/>
    </location>
</feature>
<dbReference type="GO" id="GO:0015074">
    <property type="term" value="P:DNA integration"/>
    <property type="evidence" value="ECO:0007669"/>
    <property type="project" value="InterPro"/>
</dbReference>
<organism evidence="5 6">
    <name type="scientific">Winogradskyella wandonensis</name>
    <dbReference type="NCBI Taxonomy" id="1442586"/>
    <lineage>
        <taxon>Bacteria</taxon>
        <taxon>Pseudomonadati</taxon>
        <taxon>Bacteroidota</taxon>
        <taxon>Flavobacteriia</taxon>
        <taxon>Flavobacteriales</taxon>
        <taxon>Flavobacteriaceae</taxon>
        <taxon>Winogradskyella</taxon>
    </lineage>
</organism>
<dbReference type="Pfam" id="PF00589">
    <property type="entry name" value="Phage_integrase"/>
    <property type="match status" value="1"/>
</dbReference>
<keyword evidence="6" id="KW-1185">Reference proteome</keyword>
<evidence type="ECO:0000256" key="3">
    <source>
        <dbReference type="ARBA" id="ARBA00023172"/>
    </source>
</evidence>
<dbReference type="PROSITE" id="PS51898">
    <property type="entry name" value="TYR_RECOMBINASE"/>
    <property type="match status" value="1"/>
</dbReference>
<dbReference type="GO" id="GO:0006310">
    <property type="term" value="P:DNA recombination"/>
    <property type="evidence" value="ECO:0007669"/>
    <property type="project" value="UniProtKB-KW"/>
</dbReference>
<dbReference type="Gene3D" id="1.10.150.130">
    <property type="match status" value="1"/>
</dbReference>
<comment type="caution">
    <text evidence="5">The sequence shown here is derived from an EMBL/GenBank/DDBJ whole genome shotgun (WGS) entry which is preliminary data.</text>
</comment>
<dbReference type="InterPro" id="IPR011010">
    <property type="entry name" value="DNA_brk_join_enz"/>
</dbReference>
<evidence type="ECO:0000256" key="1">
    <source>
        <dbReference type="ARBA" id="ARBA00008857"/>
    </source>
</evidence>
<comment type="similarity">
    <text evidence="1">Belongs to the 'phage' integrase family.</text>
</comment>
<dbReference type="EMBL" id="SMGI01000004">
    <property type="protein sequence ID" value="TCK65008.1"/>
    <property type="molecule type" value="Genomic_DNA"/>
</dbReference>
<reference evidence="5 6" key="1">
    <citation type="journal article" date="2015" name="Stand. Genomic Sci.">
        <title>Genomic Encyclopedia of Bacterial and Archaeal Type Strains, Phase III: the genomes of soil and plant-associated and newly described type strains.</title>
        <authorList>
            <person name="Whitman W.B."/>
            <person name="Woyke T."/>
            <person name="Klenk H.P."/>
            <person name="Zhou Y."/>
            <person name="Lilburn T.G."/>
            <person name="Beck B.J."/>
            <person name="De Vos P."/>
            <person name="Vandamme P."/>
            <person name="Eisen J.A."/>
            <person name="Garrity G."/>
            <person name="Hugenholtz P."/>
            <person name="Kyrpides N.C."/>
        </authorList>
    </citation>
    <scope>NUCLEOTIDE SEQUENCE [LARGE SCALE GENOMIC DNA]</scope>
    <source>
        <strain evidence="5 6">CECT 8445</strain>
    </source>
</reference>
<dbReference type="InterPro" id="IPR002104">
    <property type="entry name" value="Integrase_catalytic"/>
</dbReference>
<dbReference type="InterPro" id="IPR013762">
    <property type="entry name" value="Integrase-like_cat_sf"/>
</dbReference>
<keyword evidence="2" id="KW-0238">DNA-binding</keyword>
<dbReference type="InterPro" id="IPR010998">
    <property type="entry name" value="Integrase_recombinase_N"/>
</dbReference>
<evidence type="ECO:0000259" key="4">
    <source>
        <dbReference type="PROSITE" id="PS51898"/>
    </source>
</evidence>
<name>A0A4R1KJL8_9FLAO</name>
<dbReference type="PANTHER" id="PTHR30349">
    <property type="entry name" value="PHAGE INTEGRASE-RELATED"/>
    <property type="match status" value="1"/>
</dbReference>
<proteinExistence type="inferred from homology"/>
<dbReference type="GO" id="GO:0003677">
    <property type="term" value="F:DNA binding"/>
    <property type="evidence" value="ECO:0007669"/>
    <property type="project" value="UniProtKB-KW"/>
</dbReference>
<dbReference type="Proteomes" id="UP000295714">
    <property type="component" value="Unassembled WGS sequence"/>
</dbReference>
<keyword evidence="3" id="KW-0233">DNA recombination</keyword>
<dbReference type="AlphaFoldDB" id="A0A4R1KJL8"/>
<dbReference type="Gene3D" id="1.10.443.10">
    <property type="entry name" value="Intergrase catalytic core"/>
    <property type="match status" value="1"/>
</dbReference>
<dbReference type="PANTHER" id="PTHR30349:SF64">
    <property type="entry name" value="PROPHAGE INTEGRASE INTD-RELATED"/>
    <property type="match status" value="1"/>
</dbReference>
<evidence type="ECO:0000313" key="6">
    <source>
        <dbReference type="Proteomes" id="UP000295714"/>
    </source>
</evidence>
<evidence type="ECO:0000313" key="5">
    <source>
        <dbReference type="EMBL" id="TCK65008.1"/>
    </source>
</evidence>